<name>A0ABY2UMZ9_9GAMM</name>
<dbReference type="Gene3D" id="3.30.1150.10">
    <property type="match status" value="1"/>
</dbReference>
<evidence type="ECO:0000256" key="2">
    <source>
        <dbReference type="ARBA" id="ARBA00006555"/>
    </source>
</evidence>
<evidence type="ECO:0000256" key="3">
    <source>
        <dbReference type="ARBA" id="ARBA00022448"/>
    </source>
</evidence>
<dbReference type="Proteomes" id="UP000306791">
    <property type="component" value="Unassembled WGS sequence"/>
</dbReference>
<evidence type="ECO:0000259" key="11">
    <source>
        <dbReference type="PROSITE" id="PS52015"/>
    </source>
</evidence>
<evidence type="ECO:0000256" key="8">
    <source>
        <dbReference type="ARBA" id="ARBA00022989"/>
    </source>
</evidence>
<keyword evidence="4" id="KW-1003">Cell membrane</keyword>
<dbReference type="InterPro" id="IPR037682">
    <property type="entry name" value="TonB_C"/>
</dbReference>
<keyword evidence="9" id="KW-0472">Membrane</keyword>
<feature type="signal peptide" evidence="10">
    <location>
        <begin position="1"/>
        <end position="21"/>
    </location>
</feature>
<dbReference type="SUPFAM" id="SSF74653">
    <property type="entry name" value="TolA/TonB C-terminal domain"/>
    <property type="match status" value="1"/>
</dbReference>
<dbReference type="PROSITE" id="PS52015">
    <property type="entry name" value="TONB_CTD"/>
    <property type="match status" value="1"/>
</dbReference>
<evidence type="ECO:0000256" key="4">
    <source>
        <dbReference type="ARBA" id="ARBA00022475"/>
    </source>
</evidence>
<protein>
    <submittedName>
        <fullName evidence="12">Energy transducer TonB</fullName>
    </submittedName>
</protein>
<evidence type="ECO:0000256" key="6">
    <source>
        <dbReference type="ARBA" id="ARBA00022692"/>
    </source>
</evidence>
<dbReference type="PANTHER" id="PTHR33446:SF2">
    <property type="entry name" value="PROTEIN TONB"/>
    <property type="match status" value="1"/>
</dbReference>
<dbReference type="Pfam" id="PF03544">
    <property type="entry name" value="TonB_C"/>
    <property type="match status" value="1"/>
</dbReference>
<dbReference type="PANTHER" id="PTHR33446">
    <property type="entry name" value="PROTEIN TONB-RELATED"/>
    <property type="match status" value="1"/>
</dbReference>
<keyword evidence="5" id="KW-0997">Cell inner membrane</keyword>
<dbReference type="RefSeq" id="WP_138233840.1">
    <property type="nucleotide sequence ID" value="NZ_CP185860.1"/>
</dbReference>
<comment type="subcellular location">
    <subcellularLocation>
        <location evidence="1">Cell inner membrane</location>
        <topology evidence="1">Single-pass membrane protein</topology>
        <orientation evidence="1">Periplasmic side</orientation>
    </subcellularLocation>
</comment>
<evidence type="ECO:0000256" key="5">
    <source>
        <dbReference type="ARBA" id="ARBA00022519"/>
    </source>
</evidence>
<evidence type="ECO:0000256" key="10">
    <source>
        <dbReference type="SAM" id="SignalP"/>
    </source>
</evidence>
<keyword evidence="8" id="KW-1133">Transmembrane helix</keyword>
<keyword evidence="7" id="KW-0653">Protein transport</keyword>
<evidence type="ECO:0000256" key="7">
    <source>
        <dbReference type="ARBA" id="ARBA00022927"/>
    </source>
</evidence>
<sequence length="128" mass="14478">MKIKHFALALPLLAAAISVDAMPRLNGVKQQNVSQKYETDLTRHTLKNISYPRRAQEKGWEGEVLLKISINKKGEVQEIQVVKESNYSSLNREALRSVERANPYPGIPDELGTDTYFFTVPINFKMSG</sequence>
<dbReference type="NCBIfam" id="TIGR01352">
    <property type="entry name" value="tonB_Cterm"/>
    <property type="match status" value="1"/>
</dbReference>
<feature type="chain" id="PRO_5046957466" evidence="10">
    <location>
        <begin position="22"/>
        <end position="128"/>
    </location>
</feature>
<evidence type="ECO:0000313" key="13">
    <source>
        <dbReference type="Proteomes" id="UP000306791"/>
    </source>
</evidence>
<evidence type="ECO:0000313" key="12">
    <source>
        <dbReference type="EMBL" id="TLM79954.1"/>
    </source>
</evidence>
<keyword evidence="13" id="KW-1185">Reference proteome</keyword>
<comment type="caution">
    <text evidence="12">The sequence shown here is derived from an EMBL/GenBank/DDBJ whole genome shotgun (WGS) entry which is preliminary data.</text>
</comment>
<accession>A0ABY2UMZ9</accession>
<dbReference type="InterPro" id="IPR006260">
    <property type="entry name" value="TonB/TolA_C"/>
</dbReference>
<keyword evidence="10" id="KW-0732">Signal</keyword>
<dbReference type="InterPro" id="IPR051045">
    <property type="entry name" value="TonB-dependent_transducer"/>
</dbReference>
<dbReference type="EMBL" id="VANI01000001">
    <property type="protein sequence ID" value="TLM79954.1"/>
    <property type="molecule type" value="Genomic_DNA"/>
</dbReference>
<organism evidence="12 13">
    <name type="scientific">Microbulbifer harenosus</name>
    <dbReference type="NCBI Taxonomy" id="2576840"/>
    <lineage>
        <taxon>Bacteria</taxon>
        <taxon>Pseudomonadati</taxon>
        <taxon>Pseudomonadota</taxon>
        <taxon>Gammaproteobacteria</taxon>
        <taxon>Cellvibrionales</taxon>
        <taxon>Microbulbiferaceae</taxon>
        <taxon>Microbulbifer</taxon>
    </lineage>
</organism>
<evidence type="ECO:0000256" key="9">
    <source>
        <dbReference type="ARBA" id="ARBA00023136"/>
    </source>
</evidence>
<comment type="similarity">
    <text evidence="2">Belongs to the TonB family.</text>
</comment>
<keyword evidence="6" id="KW-0812">Transmembrane</keyword>
<proteinExistence type="inferred from homology"/>
<evidence type="ECO:0000256" key="1">
    <source>
        <dbReference type="ARBA" id="ARBA00004383"/>
    </source>
</evidence>
<reference evidence="12 13" key="1">
    <citation type="submission" date="2019-05" db="EMBL/GenBank/DDBJ databases">
        <title>Microbulbifer harenosus sp. nov., an alginate-degrading bacterium isolated from coastal sand.</title>
        <authorList>
            <person name="Huang H."/>
            <person name="Mo K."/>
            <person name="Bao S."/>
        </authorList>
    </citation>
    <scope>NUCLEOTIDE SEQUENCE [LARGE SCALE GENOMIC DNA]</scope>
    <source>
        <strain evidence="12 13">HB161719</strain>
    </source>
</reference>
<feature type="domain" description="TonB C-terminal" evidence="11">
    <location>
        <begin position="36"/>
        <end position="128"/>
    </location>
</feature>
<keyword evidence="3" id="KW-0813">Transport</keyword>
<gene>
    <name evidence="12" type="ORF">FDY93_00840</name>
</gene>